<reference evidence="2 3" key="1">
    <citation type="submission" date="2020-07" db="EMBL/GenBank/DDBJ databases">
        <title>Sequencing the genomes of 1000 actinobacteria strains.</title>
        <authorList>
            <person name="Klenk H.-P."/>
        </authorList>
    </citation>
    <scope>NUCLEOTIDE SEQUENCE [LARGE SCALE GENOMIC DNA]</scope>
    <source>
        <strain evidence="2 3">DSM 18448</strain>
    </source>
</reference>
<comment type="caution">
    <text evidence="2">The sequence shown here is derived from an EMBL/GenBank/DDBJ whole genome shotgun (WGS) entry which is preliminary data.</text>
</comment>
<dbReference type="RefSeq" id="WP_337795940.1">
    <property type="nucleotide sequence ID" value="NZ_BAAARR010000038.1"/>
</dbReference>
<keyword evidence="2" id="KW-0489">Methyltransferase</keyword>
<protein>
    <submittedName>
        <fullName evidence="2">SAM-dependent methyltransferase</fullName>
    </submittedName>
</protein>
<evidence type="ECO:0000313" key="2">
    <source>
        <dbReference type="EMBL" id="NYH89263.1"/>
    </source>
</evidence>
<dbReference type="PANTHER" id="PTHR43591">
    <property type="entry name" value="METHYLTRANSFERASE"/>
    <property type="match status" value="1"/>
</dbReference>
<keyword evidence="2" id="KW-0808">Transferase</keyword>
<dbReference type="AlphaFoldDB" id="A0A852ZA93"/>
<evidence type="ECO:0000313" key="3">
    <source>
        <dbReference type="Proteomes" id="UP000579605"/>
    </source>
</evidence>
<keyword evidence="3" id="KW-1185">Reference proteome</keyword>
<dbReference type="InterPro" id="IPR013216">
    <property type="entry name" value="Methyltransf_11"/>
</dbReference>
<proteinExistence type="predicted"/>
<evidence type="ECO:0000259" key="1">
    <source>
        <dbReference type="Pfam" id="PF08241"/>
    </source>
</evidence>
<dbReference type="InterPro" id="IPR029063">
    <property type="entry name" value="SAM-dependent_MTases_sf"/>
</dbReference>
<dbReference type="SUPFAM" id="SSF53335">
    <property type="entry name" value="S-adenosyl-L-methionine-dependent methyltransferases"/>
    <property type="match status" value="1"/>
</dbReference>
<dbReference type="Proteomes" id="UP000579605">
    <property type="component" value="Unassembled WGS sequence"/>
</dbReference>
<dbReference type="EMBL" id="JACBZH010000001">
    <property type="protein sequence ID" value="NYH89263.1"/>
    <property type="molecule type" value="Genomic_DNA"/>
</dbReference>
<dbReference type="GO" id="GO:0032259">
    <property type="term" value="P:methylation"/>
    <property type="evidence" value="ECO:0007669"/>
    <property type="project" value="UniProtKB-KW"/>
</dbReference>
<gene>
    <name evidence="2" type="ORF">F4554_001901</name>
</gene>
<sequence>MPDLPLTGERTMPGIWHETYWFARHVVGYDWATGLLADQARATGTAQPPRVLDAGCGEGYGAQRLYNSMCSTGAAATVVGVDYDAATAAHAATAYHDVRVVRGNLVQLPFADHSFGAVVSLQTIEHLWNQPAFAAECTRVTEPGGMLAWTTPNHLTFPPGNICHAHELTAPELRALVDRPGLDLDLVTMTGLRHGPRIEEWERRHGDLVKAQLADEPAAWPADLAAFVTSLTAADFVLSPDDLDNSLDLLVHARVRG</sequence>
<dbReference type="CDD" id="cd02440">
    <property type="entry name" value="AdoMet_MTases"/>
    <property type="match status" value="1"/>
</dbReference>
<feature type="domain" description="Methyltransferase type 11" evidence="1">
    <location>
        <begin position="52"/>
        <end position="148"/>
    </location>
</feature>
<accession>A0A852ZA93</accession>
<dbReference type="Gene3D" id="3.40.50.150">
    <property type="entry name" value="Vaccinia Virus protein VP39"/>
    <property type="match status" value="1"/>
</dbReference>
<dbReference type="Pfam" id="PF08241">
    <property type="entry name" value="Methyltransf_11"/>
    <property type="match status" value="1"/>
</dbReference>
<organism evidence="2 3">
    <name type="scientific">Actinopolymorpha rutila</name>
    <dbReference type="NCBI Taxonomy" id="446787"/>
    <lineage>
        <taxon>Bacteria</taxon>
        <taxon>Bacillati</taxon>
        <taxon>Actinomycetota</taxon>
        <taxon>Actinomycetes</taxon>
        <taxon>Propionibacteriales</taxon>
        <taxon>Actinopolymorphaceae</taxon>
        <taxon>Actinopolymorpha</taxon>
    </lineage>
</organism>
<dbReference type="GO" id="GO:0008757">
    <property type="term" value="F:S-adenosylmethionine-dependent methyltransferase activity"/>
    <property type="evidence" value="ECO:0007669"/>
    <property type="project" value="InterPro"/>
</dbReference>
<name>A0A852ZA93_9ACTN</name>